<dbReference type="OrthoDB" id="9791276at2"/>
<sequence length="214" mass="23599">MEKGGLAFGPIPAAAQVLCIDMQRLFLEPGEWYGADGVAILPQVERLVAARSVQTLFTRFITASSPESAQGCWKRYYRHWHRVTQVEAGTDMLELHPSLVPYARVGQVFDKRGHNAFEAPVVGPQGPTFREYIRKLAPPALIVCGIETDVCVLATVLSAVDLGYRVIIARDAVASSDPSAHRACLELVYPRFDQQIELASTEAILAQWQGVTYD</sequence>
<protein>
    <recommendedName>
        <fullName evidence="2">Isochorismatase-like domain-containing protein</fullName>
    </recommendedName>
</protein>
<comment type="caution">
    <text evidence="3">The sequence shown here is derived from an EMBL/GenBank/DDBJ whole genome shotgun (WGS) entry which is preliminary data.</text>
</comment>
<dbReference type="SUPFAM" id="SSF52499">
    <property type="entry name" value="Isochorismatase-like hydrolases"/>
    <property type="match status" value="1"/>
</dbReference>
<dbReference type="Proteomes" id="UP000217771">
    <property type="component" value="Unassembled WGS sequence"/>
</dbReference>
<dbReference type="GO" id="GO:0016787">
    <property type="term" value="F:hydrolase activity"/>
    <property type="evidence" value="ECO:0007669"/>
    <property type="project" value="UniProtKB-KW"/>
</dbReference>
<accession>A0A2A2ES55</accession>
<gene>
    <name evidence="3" type="ORF">CK498_18640</name>
</gene>
<evidence type="ECO:0000256" key="1">
    <source>
        <dbReference type="ARBA" id="ARBA00022801"/>
    </source>
</evidence>
<keyword evidence="1" id="KW-0378">Hydrolase</keyword>
<dbReference type="RefSeq" id="WP_095622362.1">
    <property type="nucleotide sequence ID" value="NZ_NSKB01000007.1"/>
</dbReference>
<dbReference type="InterPro" id="IPR000868">
    <property type="entry name" value="Isochorismatase-like_dom"/>
</dbReference>
<keyword evidence="4" id="KW-1185">Reference proteome</keyword>
<evidence type="ECO:0000259" key="2">
    <source>
        <dbReference type="Pfam" id="PF00857"/>
    </source>
</evidence>
<dbReference type="PANTHER" id="PTHR43540:SF6">
    <property type="entry name" value="ISOCHORISMATASE-LIKE DOMAIN-CONTAINING PROTEIN"/>
    <property type="match status" value="1"/>
</dbReference>
<dbReference type="PANTHER" id="PTHR43540">
    <property type="entry name" value="PEROXYUREIDOACRYLATE/UREIDOACRYLATE AMIDOHYDROLASE-RELATED"/>
    <property type="match status" value="1"/>
</dbReference>
<evidence type="ECO:0000313" key="3">
    <source>
        <dbReference type="EMBL" id="PAU75167.1"/>
    </source>
</evidence>
<reference evidence="3 4" key="1">
    <citation type="submission" date="2017-08" db="EMBL/GenBank/DDBJ databases">
        <title>Halomonas alkalisoli sp. nov., isolated from saline alkaline soil.</title>
        <authorList>
            <person name="Wang D."/>
            <person name="Zhang G."/>
        </authorList>
    </citation>
    <scope>NUCLEOTIDE SEQUENCE [LARGE SCALE GENOMIC DNA]</scope>
    <source>
        <strain evidence="3 4">WRN001</strain>
    </source>
</reference>
<proteinExistence type="predicted"/>
<evidence type="ECO:0000313" key="4">
    <source>
        <dbReference type="Proteomes" id="UP000217771"/>
    </source>
</evidence>
<dbReference type="InterPro" id="IPR050272">
    <property type="entry name" value="Isochorismatase-like_hydrls"/>
</dbReference>
<dbReference type="Pfam" id="PF00857">
    <property type="entry name" value="Isochorismatase"/>
    <property type="match status" value="1"/>
</dbReference>
<feature type="domain" description="Isochorismatase-like" evidence="2">
    <location>
        <begin position="17"/>
        <end position="197"/>
    </location>
</feature>
<dbReference type="CDD" id="cd00431">
    <property type="entry name" value="cysteine_hydrolases"/>
    <property type="match status" value="1"/>
</dbReference>
<organism evidence="3 4">
    <name type="scientific">Halomonas salipaludis</name>
    <dbReference type="NCBI Taxonomy" id="2032625"/>
    <lineage>
        <taxon>Bacteria</taxon>
        <taxon>Pseudomonadati</taxon>
        <taxon>Pseudomonadota</taxon>
        <taxon>Gammaproteobacteria</taxon>
        <taxon>Oceanospirillales</taxon>
        <taxon>Halomonadaceae</taxon>
        <taxon>Halomonas</taxon>
    </lineage>
</organism>
<dbReference type="Gene3D" id="3.40.50.850">
    <property type="entry name" value="Isochorismatase-like"/>
    <property type="match status" value="1"/>
</dbReference>
<dbReference type="InterPro" id="IPR036380">
    <property type="entry name" value="Isochorismatase-like_sf"/>
</dbReference>
<dbReference type="EMBL" id="NSKB01000007">
    <property type="protein sequence ID" value="PAU75167.1"/>
    <property type="molecule type" value="Genomic_DNA"/>
</dbReference>
<name>A0A2A2ES55_9GAMM</name>
<dbReference type="AlphaFoldDB" id="A0A2A2ES55"/>